<comment type="caution">
    <text evidence="1">The sequence shown here is derived from an EMBL/GenBank/DDBJ whole genome shotgun (WGS) entry which is preliminary data.</text>
</comment>
<evidence type="ECO:0000313" key="2">
    <source>
        <dbReference type="Proteomes" id="UP000807469"/>
    </source>
</evidence>
<dbReference type="OrthoDB" id="2788229at2759"/>
<sequence length="432" mass="49130">MSDERLYRELCDYIIDFLHDDEASLRACALVCRSWVPASRTHLFYHLKLTGCPCTKPGAGWAPNTSCRRIYGTLLSSPHLTGYINKLSVNESRIYQPAHYRWVSGEIMFPQLLKKLHSLKELEFNFPVPGSSDPKTVWSTMVFKDISDAMSVLNLEIFTLRQFAFSTLADFVKVLDSWKNLKALQLDGVDIMTATHLSVSALEHVLDLQVPSPARTYENGKPAFLERLLLRSNSSTLLIPILLHNRSPLELSNLKSLVINTTSENYGHVLELLKITPNLENLELEIETIFDFEAQLISHGIINLHLVPFLKRLSLHFSLLLARTDPIPWINSVFSTITPGNTLADVAITCVIDKPPPTLTIQTLDNSLAQWRFFDDLLTQSIFTPLRRFRLDFALDSPIGDETLQQISNEYIKQLRNLNKRGILEVDVCEIR</sequence>
<protein>
    <recommendedName>
        <fullName evidence="3">F-box domain-containing protein</fullName>
    </recommendedName>
</protein>
<evidence type="ECO:0008006" key="3">
    <source>
        <dbReference type="Google" id="ProtNLM"/>
    </source>
</evidence>
<dbReference type="InterPro" id="IPR032675">
    <property type="entry name" value="LRR_dom_sf"/>
</dbReference>
<dbReference type="EMBL" id="MU155256">
    <property type="protein sequence ID" value="KAF9477583.1"/>
    <property type="molecule type" value="Genomic_DNA"/>
</dbReference>
<proteinExistence type="predicted"/>
<dbReference type="Proteomes" id="UP000807469">
    <property type="component" value="Unassembled WGS sequence"/>
</dbReference>
<accession>A0A9P5YYT8</accession>
<evidence type="ECO:0000313" key="1">
    <source>
        <dbReference type="EMBL" id="KAF9477583.1"/>
    </source>
</evidence>
<reference evidence="1" key="1">
    <citation type="submission" date="2020-11" db="EMBL/GenBank/DDBJ databases">
        <authorList>
            <consortium name="DOE Joint Genome Institute"/>
            <person name="Ahrendt S."/>
            <person name="Riley R."/>
            <person name="Andreopoulos W."/>
            <person name="Labutti K."/>
            <person name="Pangilinan J."/>
            <person name="Ruiz-Duenas F.J."/>
            <person name="Barrasa J.M."/>
            <person name="Sanchez-Garcia M."/>
            <person name="Camarero S."/>
            <person name="Miyauchi S."/>
            <person name="Serrano A."/>
            <person name="Linde D."/>
            <person name="Babiker R."/>
            <person name="Drula E."/>
            <person name="Ayuso-Fernandez I."/>
            <person name="Pacheco R."/>
            <person name="Padilla G."/>
            <person name="Ferreira P."/>
            <person name="Barriuso J."/>
            <person name="Kellner H."/>
            <person name="Castanera R."/>
            <person name="Alfaro M."/>
            <person name="Ramirez L."/>
            <person name="Pisabarro A.G."/>
            <person name="Kuo A."/>
            <person name="Tritt A."/>
            <person name="Lipzen A."/>
            <person name="He G."/>
            <person name="Yan M."/>
            <person name="Ng V."/>
            <person name="Cullen D."/>
            <person name="Martin F."/>
            <person name="Rosso M.-N."/>
            <person name="Henrissat B."/>
            <person name="Hibbett D."/>
            <person name="Martinez A.T."/>
            <person name="Grigoriev I.V."/>
        </authorList>
    </citation>
    <scope>NUCLEOTIDE SEQUENCE</scope>
    <source>
        <strain evidence="1">CIRM-BRFM 674</strain>
    </source>
</reference>
<dbReference type="Gene3D" id="3.80.10.10">
    <property type="entry name" value="Ribonuclease Inhibitor"/>
    <property type="match status" value="1"/>
</dbReference>
<keyword evidence="2" id="KW-1185">Reference proteome</keyword>
<dbReference type="AlphaFoldDB" id="A0A9P5YYT8"/>
<organism evidence="1 2">
    <name type="scientific">Pholiota conissans</name>
    <dbReference type="NCBI Taxonomy" id="109636"/>
    <lineage>
        <taxon>Eukaryota</taxon>
        <taxon>Fungi</taxon>
        <taxon>Dikarya</taxon>
        <taxon>Basidiomycota</taxon>
        <taxon>Agaricomycotina</taxon>
        <taxon>Agaricomycetes</taxon>
        <taxon>Agaricomycetidae</taxon>
        <taxon>Agaricales</taxon>
        <taxon>Agaricineae</taxon>
        <taxon>Strophariaceae</taxon>
        <taxon>Pholiota</taxon>
    </lineage>
</organism>
<gene>
    <name evidence="1" type="ORF">BDN70DRAFT_880974</name>
</gene>
<name>A0A9P5YYT8_9AGAR</name>